<feature type="transmembrane region" description="Helical" evidence="2">
    <location>
        <begin position="56"/>
        <end position="80"/>
    </location>
</feature>
<reference evidence="3 4" key="1">
    <citation type="submission" date="2019-08" db="EMBL/GenBank/DDBJ databases">
        <authorList>
            <person name="Hu J."/>
        </authorList>
    </citation>
    <scope>NUCLEOTIDE SEQUENCE [LARGE SCALE GENOMIC DNA]</scope>
    <source>
        <strain evidence="3 4">NEAU-184</strain>
    </source>
</reference>
<keyword evidence="2" id="KW-0472">Membrane</keyword>
<comment type="caution">
    <text evidence="3">The sequence shown here is derived from an EMBL/GenBank/DDBJ whole genome shotgun (WGS) entry which is preliminary data.</text>
</comment>
<keyword evidence="4" id="KW-1185">Reference proteome</keyword>
<evidence type="ECO:0000313" key="3">
    <source>
        <dbReference type="EMBL" id="TYL52837.1"/>
    </source>
</evidence>
<keyword evidence="2" id="KW-0812">Transmembrane</keyword>
<protein>
    <submittedName>
        <fullName evidence="3">Uncharacterized protein</fullName>
    </submittedName>
</protein>
<name>A0A5S4V157_9MICO</name>
<gene>
    <name evidence="3" type="ORF">FYC51_03610</name>
</gene>
<keyword evidence="2" id="KW-1133">Transmembrane helix</keyword>
<proteinExistence type="predicted"/>
<dbReference type="EMBL" id="VSSB01000001">
    <property type="protein sequence ID" value="TYL52837.1"/>
    <property type="molecule type" value="Genomic_DNA"/>
</dbReference>
<feature type="transmembrane region" description="Helical" evidence="2">
    <location>
        <begin position="18"/>
        <end position="44"/>
    </location>
</feature>
<feature type="transmembrane region" description="Helical" evidence="2">
    <location>
        <begin position="100"/>
        <end position="123"/>
    </location>
</feature>
<evidence type="ECO:0000256" key="2">
    <source>
        <dbReference type="SAM" id="Phobius"/>
    </source>
</evidence>
<sequence length="153" mass="15739">MIDTPPTGRRRPHVVALIWIWGLVTVFVGPVLILAQFAAAFGAFGGPGAPPVEDAVVPALTFTSLLGGVGALVIGGRWWTALLSGSPGLLTLLTGIDDPVRNLFAIMLLASPAAAIIGVLFAVGQSNDAVYGPAADAEADEVEPDVETDDERP</sequence>
<feature type="region of interest" description="Disordered" evidence="1">
    <location>
        <begin position="134"/>
        <end position="153"/>
    </location>
</feature>
<feature type="compositionally biased region" description="Acidic residues" evidence="1">
    <location>
        <begin position="137"/>
        <end position="153"/>
    </location>
</feature>
<accession>A0A5S4V157</accession>
<organism evidence="3 4">
    <name type="scientific">Agromyces mariniharenae</name>
    <dbReference type="NCBI Taxonomy" id="2604423"/>
    <lineage>
        <taxon>Bacteria</taxon>
        <taxon>Bacillati</taxon>
        <taxon>Actinomycetota</taxon>
        <taxon>Actinomycetes</taxon>
        <taxon>Micrococcales</taxon>
        <taxon>Microbacteriaceae</taxon>
        <taxon>Agromyces</taxon>
    </lineage>
</organism>
<dbReference type="AlphaFoldDB" id="A0A5S4V157"/>
<evidence type="ECO:0000256" key="1">
    <source>
        <dbReference type="SAM" id="MobiDB-lite"/>
    </source>
</evidence>
<evidence type="ECO:0000313" key="4">
    <source>
        <dbReference type="Proteomes" id="UP000325243"/>
    </source>
</evidence>
<dbReference type="Proteomes" id="UP000325243">
    <property type="component" value="Unassembled WGS sequence"/>
</dbReference>
<dbReference type="RefSeq" id="WP_148732300.1">
    <property type="nucleotide sequence ID" value="NZ_VSSB01000001.1"/>
</dbReference>